<evidence type="ECO:0000256" key="2">
    <source>
        <dbReference type="SAM" id="MobiDB-lite"/>
    </source>
</evidence>
<evidence type="ECO:0000313" key="6">
    <source>
        <dbReference type="Proteomes" id="UP000271241"/>
    </source>
</evidence>
<evidence type="ECO:0000256" key="3">
    <source>
        <dbReference type="SAM" id="SignalP"/>
    </source>
</evidence>
<evidence type="ECO:0000313" key="5">
    <source>
        <dbReference type="EMBL" id="RKP06741.1"/>
    </source>
</evidence>
<dbReference type="GO" id="GO:0042546">
    <property type="term" value="P:cell wall biogenesis"/>
    <property type="evidence" value="ECO:0007669"/>
    <property type="project" value="InterPro"/>
</dbReference>
<dbReference type="Proteomes" id="UP000271241">
    <property type="component" value="Unassembled WGS sequence"/>
</dbReference>
<dbReference type="GO" id="GO:0006078">
    <property type="term" value="P:(1-&gt;6)-beta-D-glucan biosynthetic process"/>
    <property type="evidence" value="ECO:0007669"/>
    <property type="project" value="InterPro"/>
</dbReference>
<feature type="chain" id="PRO_5020429184" description="Yeast cell wall synthesis Kre9/Knh1-like N-terminal domain-containing protein" evidence="3">
    <location>
        <begin position="22"/>
        <end position="241"/>
    </location>
</feature>
<proteinExistence type="predicted"/>
<dbReference type="PANTHER" id="PTHR28154:SF1">
    <property type="entry name" value="CELL WALL SYNTHESIS PROTEIN KNH1-RELATED"/>
    <property type="match status" value="1"/>
</dbReference>
<gene>
    <name evidence="5" type="ORF">THASP1DRAFT_31446</name>
</gene>
<reference evidence="6" key="1">
    <citation type="journal article" date="2018" name="Nat. Microbiol.">
        <title>Leveraging single-cell genomics to expand the fungal tree of life.</title>
        <authorList>
            <person name="Ahrendt S.R."/>
            <person name="Quandt C.A."/>
            <person name="Ciobanu D."/>
            <person name="Clum A."/>
            <person name="Salamov A."/>
            <person name="Andreopoulos B."/>
            <person name="Cheng J.F."/>
            <person name="Woyke T."/>
            <person name="Pelin A."/>
            <person name="Henrissat B."/>
            <person name="Reynolds N.K."/>
            <person name="Benny G.L."/>
            <person name="Smith M.E."/>
            <person name="James T.Y."/>
            <person name="Grigoriev I.V."/>
        </authorList>
    </citation>
    <scope>NUCLEOTIDE SEQUENCE [LARGE SCALE GENOMIC DNA]</scope>
    <source>
        <strain evidence="6">RSA 1356</strain>
    </source>
</reference>
<dbReference type="OrthoDB" id="2432613at2759"/>
<dbReference type="EMBL" id="KZ992826">
    <property type="protein sequence ID" value="RKP06741.1"/>
    <property type="molecule type" value="Genomic_DNA"/>
</dbReference>
<keyword evidence="1 3" id="KW-0732">Signal</keyword>
<evidence type="ECO:0000259" key="4">
    <source>
        <dbReference type="Pfam" id="PF10342"/>
    </source>
</evidence>
<dbReference type="InterPro" id="IPR018466">
    <property type="entry name" value="Kre9/Knh1-like_N"/>
</dbReference>
<organism evidence="5 6">
    <name type="scientific">Thamnocephalis sphaerospora</name>
    <dbReference type="NCBI Taxonomy" id="78915"/>
    <lineage>
        <taxon>Eukaryota</taxon>
        <taxon>Fungi</taxon>
        <taxon>Fungi incertae sedis</taxon>
        <taxon>Zoopagomycota</taxon>
        <taxon>Zoopagomycotina</taxon>
        <taxon>Zoopagomycetes</taxon>
        <taxon>Zoopagales</taxon>
        <taxon>Sigmoideomycetaceae</taxon>
        <taxon>Thamnocephalis</taxon>
    </lineage>
</organism>
<dbReference type="Pfam" id="PF10342">
    <property type="entry name" value="Kre9_KNH"/>
    <property type="match status" value="1"/>
</dbReference>
<dbReference type="AlphaFoldDB" id="A0A4P9XMX1"/>
<keyword evidence="6" id="KW-1185">Reference proteome</keyword>
<protein>
    <recommendedName>
        <fullName evidence="4">Yeast cell wall synthesis Kre9/Knh1-like N-terminal domain-containing protein</fullName>
    </recommendedName>
</protein>
<feature type="region of interest" description="Disordered" evidence="2">
    <location>
        <begin position="127"/>
        <end position="209"/>
    </location>
</feature>
<feature type="signal peptide" evidence="3">
    <location>
        <begin position="1"/>
        <end position="21"/>
    </location>
</feature>
<feature type="domain" description="Yeast cell wall synthesis Kre9/Knh1-like N-terminal" evidence="4">
    <location>
        <begin position="28"/>
        <end position="122"/>
    </location>
</feature>
<sequence>MKTYLVASLATAAMLAAPAYANFYPTFPVGDSVWPAGTQQTITWQDDGSAPSLDAIPSFKLELQTGTDAAQKTLAVVGTTIDPKSKSIRFTIPANIGPSGKVYFFRFTPSVGEIKWTTRFTLTGATGTFPDDVQLPPGSSVSNGNGGTRTSGSSSATSTSDSSSSTSTSSSSSTSTSTSDSTSEPTSSPTSNTRPKSTSNNTDDLEESSAATARLTGLSRVAELVAGSIMTIGIGALALAL</sequence>
<accession>A0A4P9XMX1</accession>
<name>A0A4P9XMX1_9FUNG</name>
<dbReference type="PANTHER" id="PTHR28154">
    <property type="entry name" value="CELL WALL SYNTHESIS PROTEIN KNH1-RELATED"/>
    <property type="match status" value="1"/>
</dbReference>
<evidence type="ECO:0000256" key="1">
    <source>
        <dbReference type="ARBA" id="ARBA00022729"/>
    </source>
</evidence>
<feature type="compositionally biased region" description="Low complexity" evidence="2">
    <location>
        <begin position="150"/>
        <end position="202"/>
    </location>
</feature>
<dbReference type="InterPro" id="IPR045328">
    <property type="entry name" value="Kre9/Knh1"/>
</dbReference>